<dbReference type="PANTHER" id="PTHR21310:SF13">
    <property type="entry name" value="AMINOGLYCOSIDE PHOSPHOTRANSFERASE DOMAIN-CONTAINING PROTEIN"/>
    <property type="match status" value="1"/>
</dbReference>
<dbReference type="Proteomes" id="UP001362999">
    <property type="component" value="Unassembled WGS sequence"/>
</dbReference>
<evidence type="ECO:0000313" key="3">
    <source>
        <dbReference type="Proteomes" id="UP001362999"/>
    </source>
</evidence>
<gene>
    <name evidence="2" type="ORF">R3P38DRAFT_2753392</name>
</gene>
<reference evidence="2 3" key="1">
    <citation type="journal article" date="2024" name="J Genomics">
        <title>Draft genome sequencing and assembly of Favolaschia claudopus CIRM-BRFM 2984 isolated from oak limbs.</title>
        <authorList>
            <person name="Navarro D."/>
            <person name="Drula E."/>
            <person name="Chaduli D."/>
            <person name="Cazenave R."/>
            <person name="Ahrendt S."/>
            <person name="Wang J."/>
            <person name="Lipzen A."/>
            <person name="Daum C."/>
            <person name="Barry K."/>
            <person name="Grigoriev I.V."/>
            <person name="Favel A."/>
            <person name="Rosso M.N."/>
            <person name="Martin F."/>
        </authorList>
    </citation>
    <scope>NUCLEOTIDE SEQUENCE [LARGE SCALE GENOMIC DNA]</scope>
    <source>
        <strain evidence="2 3">CIRM-BRFM 2984</strain>
    </source>
</reference>
<evidence type="ECO:0000259" key="1">
    <source>
        <dbReference type="Pfam" id="PF01636"/>
    </source>
</evidence>
<name>A0AAV9Z234_9AGAR</name>
<feature type="domain" description="Aminoglycoside phosphotransferase" evidence="1">
    <location>
        <begin position="178"/>
        <end position="228"/>
    </location>
</feature>
<dbReference type="InterPro" id="IPR051678">
    <property type="entry name" value="AGP_Transferase"/>
</dbReference>
<dbReference type="AlphaFoldDB" id="A0AAV9Z234"/>
<keyword evidence="3" id="KW-1185">Reference proteome</keyword>
<organism evidence="2 3">
    <name type="scientific">Favolaschia claudopus</name>
    <dbReference type="NCBI Taxonomy" id="2862362"/>
    <lineage>
        <taxon>Eukaryota</taxon>
        <taxon>Fungi</taxon>
        <taxon>Dikarya</taxon>
        <taxon>Basidiomycota</taxon>
        <taxon>Agaricomycotina</taxon>
        <taxon>Agaricomycetes</taxon>
        <taxon>Agaricomycetidae</taxon>
        <taxon>Agaricales</taxon>
        <taxon>Marasmiineae</taxon>
        <taxon>Mycenaceae</taxon>
        <taxon>Favolaschia</taxon>
    </lineage>
</organism>
<evidence type="ECO:0000313" key="2">
    <source>
        <dbReference type="EMBL" id="KAK6969075.1"/>
    </source>
</evidence>
<dbReference type="Gene3D" id="3.90.1200.10">
    <property type="match status" value="1"/>
</dbReference>
<dbReference type="SUPFAM" id="SSF56112">
    <property type="entry name" value="Protein kinase-like (PK-like)"/>
    <property type="match status" value="1"/>
</dbReference>
<keyword evidence="2" id="KW-0808">Transferase</keyword>
<comment type="caution">
    <text evidence="2">The sequence shown here is derived from an EMBL/GenBank/DDBJ whole genome shotgun (WGS) entry which is preliminary data.</text>
</comment>
<dbReference type="PANTHER" id="PTHR21310">
    <property type="entry name" value="AMINOGLYCOSIDE PHOSPHOTRANSFERASE-RELATED-RELATED"/>
    <property type="match status" value="1"/>
</dbReference>
<dbReference type="GO" id="GO:0016301">
    <property type="term" value="F:kinase activity"/>
    <property type="evidence" value="ECO:0007669"/>
    <property type="project" value="UniProtKB-KW"/>
</dbReference>
<accession>A0AAV9Z234</accession>
<dbReference type="InterPro" id="IPR002575">
    <property type="entry name" value="Aminoglycoside_PTrfase"/>
</dbReference>
<dbReference type="Pfam" id="PF01636">
    <property type="entry name" value="APH"/>
    <property type="match status" value="1"/>
</dbReference>
<protein>
    <submittedName>
        <fullName evidence="2">Kinase-like protein</fullName>
    </submittedName>
</protein>
<sequence>MKYIASNTTMHTPKVFGWNLDSDNPVGLEYMILGKISGVSANSVWDTLPLELKQVMVSEIADFIVQLFRLRFDTAGSLYTDDVGKQVVGPIIATPFYRALDGWVRLDSSTYRELASLRGPFTTVTEYLRSFLEAEIFLVREYRQRILEHELHGDEERLELGRTVLGKAVELCSLYPGEICVSEPLTSPHSPFSIRLDDFRLSNIMIDEETGHVTGIIDFEGATVAPLWECAYLPRWLQDYDEWDGSHEGGSAEDKQLLRDLFMRKIQELDPDGEWIRALEQGRPFREFTNLLSFNVGVWTNQEKWVRERLEWAKTHPGIAFPSEIDKALS</sequence>
<proteinExistence type="predicted"/>
<dbReference type="InterPro" id="IPR011009">
    <property type="entry name" value="Kinase-like_dom_sf"/>
</dbReference>
<keyword evidence="2" id="KW-0418">Kinase</keyword>
<dbReference type="EMBL" id="JAWWNJ010000234">
    <property type="protein sequence ID" value="KAK6969075.1"/>
    <property type="molecule type" value="Genomic_DNA"/>
</dbReference>